<dbReference type="Pfam" id="PF09339">
    <property type="entry name" value="HTH_IclR"/>
    <property type="match status" value="1"/>
</dbReference>
<organism evidence="6 7">
    <name type="scientific">Flavimaricola marinus</name>
    <dbReference type="NCBI Taxonomy" id="1819565"/>
    <lineage>
        <taxon>Bacteria</taxon>
        <taxon>Pseudomonadati</taxon>
        <taxon>Pseudomonadota</taxon>
        <taxon>Alphaproteobacteria</taxon>
        <taxon>Rhodobacterales</taxon>
        <taxon>Paracoccaceae</taxon>
        <taxon>Flavimaricola</taxon>
    </lineage>
</organism>
<proteinExistence type="predicted"/>
<dbReference type="InterPro" id="IPR036390">
    <property type="entry name" value="WH_DNA-bd_sf"/>
</dbReference>
<dbReference type="InterPro" id="IPR014757">
    <property type="entry name" value="Tscrpt_reg_IclR_C"/>
</dbReference>
<evidence type="ECO:0000259" key="4">
    <source>
        <dbReference type="PROSITE" id="PS51077"/>
    </source>
</evidence>
<gene>
    <name evidence="6" type="primary">kdgR_2</name>
    <name evidence="6" type="ORF">LOM8899_03920</name>
</gene>
<dbReference type="InterPro" id="IPR005471">
    <property type="entry name" value="Tscrpt_reg_IclR_N"/>
</dbReference>
<dbReference type="GO" id="GO:0045892">
    <property type="term" value="P:negative regulation of DNA-templated transcription"/>
    <property type="evidence" value="ECO:0007669"/>
    <property type="project" value="TreeGrafter"/>
</dbReference>
<evidence type="ECO:0000313" key="6">
    <source>
        <dbReference type="EMBL" id="SMY09748.1"/>
    </source>
</evidence>
<feature type="domain" description="IclR-ED" evidence="5">
    <location>
        <begin position="85"/>
        <end position="259"/>
    </location>
</feature>
<dbReference type="InterPro" id="IPR050707">
    <property type="entry name" value="HTH_MetabolicPath_Reg"/>
</dbReference>
<keyword evidence="3" id="KW-0804">Transcription</keyword>
<dbReference type="InterPro" id="IPR036388">
    <property type="entry name" value="WH-like_DNA-bd_sf"/>
</dbReference>
<accession>A0A238LJF0</accession>
<evidence type="ECO:0000259" key="5">
    <source>
        <dbReference type="PROSITE" id="PS51078"/>
    </source>
</evidence>
<dbReference type="PROSITE" id="PS51078">
    <property type="entry name" value="ICLR_ED"/>
    <property type="match status" value="1"/>
</dbReference>
<dbReference type="SUPFAM" id="SSF55781">
    <property type="entry name" value="GAF domain-like"/>
    <property type="match status" value="1"/>
</dbReference>
<protein>
    <submittedName>
        <fullName evidence="6">Transcriptional regulator KdgR</fullName>
    </submittedName>
</protein>
<dbReference type="PANTHER" id="PTHR30136:SF7">
    <property type="entry name" value="HTH-TYPE TRANSCRIPTIONAL REGULATOR KDGR-RELATED"/>
    <property type="match status" value="1"/>
</dbReference>
<dbReference type="Gene3D" id="1.10.10.10">
    <property type="entry name" value="Winged helix-like DNA-binding domain superfamily/Winged helix DNA-binding domain"/>
    <property type="match status" value="1"/>
</dbReference>
<sequence>MNDTAASTAKPKKSAARAEYSSPAVDKAVDIIEFLASMEESVSITAIADGLNRTVGEIYRIVLALERRSIVSRDQSTDRFRLSLRLYDLANRFPPVERLVQVARPEMDALSKRTNQSCHLAVAEETLITIVTMRESPLPMRYSVRMGSSFDMFETSSGVVIAAFSPKEQRDRWLKAEKPATRALLHERFEKARENGYEIRPSATVSGLDNISVPVHSQQGKVLAALTVPYLAQNKAMLDPQAVLDLQLKASARMMKLLG</sequence>
<dbReference type="Pfam" id="PF01614">
    <property type="entry name" value="IclR_C"/>
    <property type="match status" value="1"/>
</dbReference>
<dbReference type="AlphaFoldDB" id="A0A238LJF0"/>
<keyword evidence="1" id="KW-0805">Transcription regulation</keyword>
<dbReference type="PANTHER" id="PTHR30136">
    <property type="entry name" value="HELIX-TURN-HELIX TRANSCRIPTIONAL REGULATOR, ICLR FAMILY"/>
    <property type="match status" value="1"/>
</dbReference>
<dbReference type="SUPFAM" id="SSF46785">
    <property type="entry name" value="Winged helix' DNA-binding domain"/>
    <property type="match status" value="1"/>
</dbReference>
<dbReference type="SMART" id="SM00346">
    <property type="entry name" value="HTH_ICLR"/>
    <property type="match status" value="1"/>
</dbReference>
<dbReference type="Gene3D" id="3.30.450.40">
    <property type="match status" value="1"/>
</dbReference>
<dbReference type="RefSeq" id="WP_168770605.1">
    <property type="nucleotide sequence ID" value="NZ_FXZK01000012.1"/>
</dbReference>
<dbReference type="GO" id="GO:0003700">
    <property type="term" value="F:DNA-binding transcription factor activity"/>
    <property type="evidence" value="ECO:0007669"/>
    <property type="project" value="TreeGrafter"/>
</dbReference>
<evidence type="ECO:0000313" key="7">
    <source>
        <dbReference type="Proteomes" id="UP000201613"/>
    </source>
</evidence>
<name>A0A238LJF0_9RHOB</name>
<evidence type="ECO:0000256" key="2">
    <source>
        <dbReference type="ARBA" id="ARBA00023125"/>
    </source>
</evidence>
<evidence type="ECO:0000256" key="1">
    <source>
        <dbReference type="ARBA" id="ARBA00023015"/>
    </source>
</evidence>
<keyword evidence="2" id="KW-0238">DNA-binding</keyword>
<dbReference type="EMBL" id="FXZK01000012">
    <property type="protein sequence ID" value="SMY09748.1"/>
    <property type="molecule type" value="Genomic_DNA"/>
</dbReference>
<dbReference type="InterPro" id="IPR029016">
    <property type="entry name" value="GAF-like_dom_sf"/>
</dbReference>
<keyword evidence="7" id="KW-1185">Reference proteome</keyword>
<dbReference type="Proteomes" id="UP000201613">
    <property type="component" value="Unassembled WGS sequence"/>
</dbReference>
<feature type="domain" description="HTH iclR-type" evidence="4">
    <location>
        <begin position="22"/>
        <end position="84"/>
    </location>
</feature>
<dbReference type="GO" id="GO:0003677">
    <property type="term" value="F:DNA binding"/>
    <property type="evidence" value="ECO:0007669"/>
    <property type="project" value="UniProtKB-KW"/>
</dbReference>
<reference evidence="6 7" key="1">
    <citation type="submission" date="2017-05" db="EMBL/GenBank/DDBJ databases">
        <authorList>
            <person name="Song R."/>
            <person name="Chenine A.L."/>
            <person name="Ruprecht R.M."/>
        </authorList>
    </citation>
    <scope>NUCLEOTIDE SEQUENCE [LARGE SCALE GENOMIC DNA]</scope>
    <source>
        <strain evidence="6 7">CECT 8899</strain>
    </source>
</reference>
<evidence type="ECO:0000256" key="3">
    <source>
        <dbReference type="ARBA" id="ARBA00023163"/>
    </source>
</evidence>
<dbReference type="PROSITE" id="PS51077">
    <property type="entry name" value="HTH_ICLR"/>
    <property type="match status" value="1"/>
</dbReference>